<feature type="region of interest" description="Disordered" evidence="7">
    <location>
        <begin position="163"/>
        <end position="185"/>
    </location>
</feature>
<dbReference type="GO" id="GO:0003756">
    <property type="term" value="F:protein disulfide isomerase activity"/>
    <property type="evidence" value="ECO:0007669"/>
    <property type="project" value="UniProtKB-EC"/>
</dbReference>
<dbReference type="PANTHER" id="PTHR45815:SF3">
    <property type="entry name" value="PROTEIN DISULFIDE-ISOMERASE A6"/>
    <property type="match status" value="1"/>
</dbReference>
<keyword evidence="4" id="KW-1015">Disulfide bond</keyword>
<dbReference type="GO" id="GO:0034976">
    <property type="term" value="P:response to endoplasmic reticulum stress"/>
    <property type="evidence" value="ECO:0007669"/>
    <property type="project" value="TreeGrafter"/>
</dbReference>
<dbReference type="Gene3D" id="3.40.30.10">
    <property type="entry name" value="Glutaredoxin"/>
    <property type="match status" value="3"/>
</dbReference>
<keyword evidence="5" id="KW-0413">Isomerase</keyword>
<evidence type="ECO:0000256" key="4">
    <source>
        <dbReference type="ARBA" id="ARBA00023157"/>
    </source>
</evidence>
<evidence type="ECO:0000256" key="6">
    <source>
        <dbReference type="ARBA" id="ARBA00023284"/>
    </source>
</evidence>
<name>A0A9N8H914_9STRA</name>
<evidence type="ECO:0000259" key="9">
    <source>
        <dbReference type="PROSITE" id="PS51352"/>
    </source>
</evidence>
<evidence type="ECO:0000256" key="5">
    <source>
        <dbReference type="ARBA" id="ARBA00023235"/>
    </source>
</evidence>
<comment type="catalytic activity">
    <reaction evidence="1">
        <text>Catalyzes the rearrangement of -S-S- bonds in proteins.</text>
        <dbReference type="EC" id="5.3.4.1"/>
    </reaction>
</comment>
<accession>A0A9N8H914</accession>
<evidence type="ECO:0000256" key="1">
    <source>
        <dbReference type="ARBA" id="ARBA00001182"/>
    </source>
</evidence>
<dbReference type="GO" id="GO:0005788">
    <property type="term" value="C:endoplasmic reticulum lumen"/>
    <property type="evidence" value="ECO:0007669"/>
    <property type="project" value="UniProtKB-SubCell"/>
</dbReference>
<evidence type="ECO:0000256" key="2">
    <source>
        <dbReference type="ARBA" id="ARBA00004319"/>
    </source>
</evidence>
<dbReference type="EC" id="5.3.4.1" evidence="3"/>
<dbReference type="Proteomes" id="UP001153069">
    <property type="component" value="Unassembled WGS sequence"/>
</dbReference>
<dbReference type="Pfam" id="PF24541">
    <property type="entry name" value="Thioredox_PDIA6_C"/>
    <property type="match status" value="1"/>
</dbReference>
<dbReference type="Pfam" id="PF00085">
    <property type="entry name" value="Thioredoxin"/>
    <property type="match status" value="1"/>
</dbReference>
<evidence type="ECO:0000256" key="7">
    <source>
        <dbReference type="SAM" id="MobiDB-lite"/>
    </source>
</evidence>
<evidence type="ECO:0000256" key="8">
    <source>
        <dbReference type="SAM" id="SignalP"/>
    </source>
</evidence>
<dbReference type="InterPro" id="IPR057305">
    <property type="entry name" value="Thioredox_PDIA6_C"/>
</dbReference>
<dbReference type="SUPFAM" id="SSF52833">
    <property type="entry name" value="Thioredoxin-like"/>
    <property type="match status" value="2"/>
</dbReference>
<sequence>MMMLSKQPLLLIAILGIIITVAVSASSSWYDDKEHVTVLENLQHFQETVVASPNLWMIQFCSANDENCQKMVPNYEVMGNMYRSLIYMGVVDLESPGGREIVEQYQISTNRQPLFYWFLDDKSKPSKIDSLQDMETMVGHVMSTMATTITERARALGIAMQMGPDKDTTKKPKGGSKKESKEKKTVTITGEAEWEEKVMNNPLVTMVAFAAPWCGHCKMLKPEYDEAAAKVDGEGAQLVWVDATDDANKDLANQFQVQGFPTVLVFPGGAPKSVGAARQYQGERKAPEMVKYILAEVDKSGVPKEIPELVSSHVLQTECKGTNHICVLAALPHILDSGAAGRNNYRDLIANVQKKFRGGAYSFLWFQGGDQPELETSLEMTFGFPAMVAYSMDRHAFAVMRGSFGEKSISSFLHGVTSGRVPVAKLAKEKVPKIETTEPWDGQDAAPPEEEFSLDDIMGSSDDDEEASGGSKEEL</sequence>
<feature type="domain" description="Thioredoxin" evidence="9">
    <location>
        <begin position="172"/>
        <end position="298"/>
    </location>
</feature>
<dbReference type="PROSITE" id="PS51352">
    <property type="entry name" value="THIOREDOXIN_2"/>
    <property type="match status" value="1"/>
</dbReference>
<dbReference type="OrthoDB" id="2121326at2759"/>
<keyword evidence="8" id="KW-0732">Signal</keyword>
<dbReference type="InterPro" id="IPR013766">
    <property type="entry name" value="Thioredoxin_domain"/>
</dbReference>
<evidence type="ECO:0000256" key="3">
    <source>
        <dbReference type="ARBA" id="ARBA00012723"/>
    </source>
</evidence>
<comment type="caution">
    <text evidence="10">The sequence shown here is derived from an EMBL/GenBank/DDBJ whole genome shotgun (WGS) entry which is preliminary data.</text>
</comment>
<dbReference type="AlphaFoldDB" id="A0A9N8H914"/>
<dbReference type="PANTHER" id="PTHR45815">
    <property type="entry name" value="PROTEIN DISULFIDE-ISOMERASE A6"/>
    <property type="match status" value="1"/>
</dbReference>
<feature type="signal peptide" evidence="8">
    <location>
        <begin position="1"/>
        <end position="24"/>
    </location>
</feature>
<feature type="region of interest" description="Disordered" evidence="7">
    <location>
        <begin position="432"/>
        <end position="475"/>
    </location>
</feature>
<feature type="chain" id="PRO_5040335634" description="protein disulfide-isomerase" evidence="8">
    <location>
        <begin position="25"/>
        <end position="475"/>
    </location>
</feature>
<keyword evidence="11" id="KW-1185">Reference proteome</keyword>
<dbReference type="PRINTS" id="PR00421">
    <property type="entry name" value="THIOREDOXIN"/>
</dbReference>
<dbReference type="GO" id="GO:0015035">
    <property type="term" value="F:protein-disulfide reductase activity"/>
    <property type="evidence" value="ECO:0007669"/>
    <property type="project" value="TreeGrafter"/>
</dbReference>
<evidence type="ECO:0000313" key="11">
    <source>
        <dbReference type="Proteomes" id="UP001153069"/>
    </source>
</evidence>
<dbReference type="InterPro" id="IPR036249">
    <property type="entry name" value="Thioredoxin-like_sf"/>
</dbReference>
<organism evidence="10 11">
    <name type="scientific">Seminavis robusta</name>
    <dbReference type="NCBI Taxonomy" id="568900"/>
    <lineage>
        <taxon>Eukaryota</taxon>
        <taxon>Sar</taxon>
        <taxon>Stramenopiles</taxon>
        <taxon>Ochrophyta</taxon>
        <taxon>Bacillariophyta</taxon>
        <taxon>Bacillariophyceae</taxon>
        <taxon>Bacillariophycidae</taxon>
        <taxon>Naviculales</taxon>
        <taxon>Naviculaceae</taxon>
        <taxon>Seminavis</taxon>
    </lineage>
</organism>
<reference evidence="10" key="1">
    <citation type="submission" date="2020-06" db="EMBL/GenBank/DDBJ databases">
        <authorList>
            <consortium name="Plant Systems Biology data submission"/>
        </authorList>
    </citation>
    <scope>NUCLEOTIDE SEQUENCE</scope>
    <source>
        <strain evidence="10">D6</strain>
    </source>
</reference>
<evidence type="ECO:0000313" key="10">
    <source>
        <dbReference type="EMBL" id="CAB9505661.1"/>
    </source>
</evidence>
<comment type="subcellular location">
    <subcellularLocation>
        <location evidence="2">Endoplasmic reticulum lumen</location>
    </subcellularLocation>
</comment>
<feature type="compositionally biased region" description="Basic and acidic residues" evidence="7">
    <location>
        <begin position="164"/>
        <end position="185"/>
    </location>
</feature>
<keyword evidence="6" id="KW-0676">Redox-active center</keyword>
<protein>
    <recommendedName>
        <fullName evidence="3">protein disulfide-isomerase</fullName>
        <ecNumber evidence="3">5.3.4.1</ecNumber>
    </recommendedName>
</protein>
<dbReference type="EMBL" id="CAICTM010000238">
    <property type="protein sequence ID" value="CAB9505661.1"/>
    <property type="molecule type" value="Genomic_DNA"/>
</dbReference>
<proteinExistence type="predicted"/>
<gene>
    <name evidence="10" type="ORF">SEMRO_239_G095760.1</name>
</gene>